<dbReference type="SMART" id="SM00487">
    <property type="entry name" value="DEXDc"/>
    <property type="match status" value="1"/>
</dbReference>
<dbReference type="InterPro" id="IPR057931">
    <property type="entry name" value="RHH_ERCC6L2"/>
</dbReference>
<feature type="compositionally biased region" description="Acidic residues" evidence="6">
    <location>
        <begin position="65"/>
        <end position="74"/>
    </location>
</feature>
<dbReference type="Gene3D" id="3.40.50.300">
    <property type="entry name" value="P-loop containing nucleotide triphosphate hydrolases"/>
    <property type="match status" value="1"/>
</dbReference>
<dbReference type="VEuPathDB" id="FungiDB:sscle_08g064010"/>
<dbReference type="InterPro" id="IPR038718">
    <property type="entry name" value="SNF2-like_sf"/>
</dbReference>
<feature type="region of interest" description="Disordered" evidence="6">
    <location>
        <begin position="35"/>
        <end position="122"/>
    </location>
</feature>
<evidence type="ECO:0000313" key="10">
    <source>
        <dbReference type="Proteomes" id="UP000177798"/>
    </source>
</evidence>
<dbReference type="InterPro" id="IPR000330">
    <property type="entry name" value="SNF2_N"/>
</dbReference>
<dbReference type="InterPro" id="IPR014001">
    <property type="entry name" value="Helicase_ATP-bd"/>
</dbReference>
<dbReference type="InterPro" id="IPR027417">
    <property type="entry name" value="P-loop_NTPase"/>
</dbReference>
<dbReference type="PANTHER" id="PTHR45629">
    <property type="entry name" value="SNF2/RAD54 FAMILY MEMBER"/>
    <property type="match status" value="1"/>
</dbReference>
<dbReference type="Pfam" id="PF25806">
    <property type="entry name" value="RHH_ERCC6L2"/>
    <property type="match status" value="1"/>
</dbReference>
<evidence type="ECO:0000256" key="6">
    <source>
        <dbReference type="SAM" id="MobiDB-lite"/>
    </source>
</evidence>
<keyword evidence="4" id="KW-0067">ATP-binding</keyword>
<evidence type="ECO:0000259" key="8">
    <source>
        <dbReference type="PROSITE" id="PS51194"/>
    </source>
</evidence>
<dbReference type="Pfam" id="PF00271">
    <property type="entry name" value="Helicase_C"/>
    <property type="match status" value="1"/>
</dbReference>
<dbReference type="SUPFAM" id="SSF52540">
    <property type="entry name" value="P-loop containing nucleoside triphosphate hydrolases"/>
    <property type="match status" value="2"/>
</dbReference>
<feature type="compositionally biased region" description="Basic and acidic residues" evidence="6">
    <location>
        <begin position="877"/>
        <end position="888"/>
    </location>
</feature>
<organism evidence="9 10">
    <name type="scientific">Sclerotinia sclerotiorum (strain ATCC 18683 / 1980 / Ss-1)</name>
    <name type="common">White mold</name>
    <name type="synonym">Whetzelinia sclerotiorum</name>
    <dbReference type="NCBI Taxonomy" id="665079"/>
    <lineage>
        <taxon>Eukaryota</taxon>
        <taxon>Fungi</taxon>
        <taxon>Dikarya</taxon>
        <taxon>Ascomycota</taxon>
        <taxon>Pezizomycotina</taxon>
        <taxon>Leotiomycetes</taxon>
        <taxon>Helotiales</taxon>
        <taxon>Sclerotiniaceae</taxon>
        <taxon>Sclerotinia</taxon>
    </lineage>
</organism>
<feature type="region of interest" description="Disordered" evidence="6">
    <location>
        <begin position="876"/>
        <end position="914"/>
    </location>
</feature>
<dbReference type="GO" id="GO:0016787">
    <property type="term" value="F:hydrolase activity"/>
    <property type="evidence" value="ECO:0007669"/>
    <property type="project" value="UniProtKB-KW"/>
</dbReference>
<dbReference type="FunFam" id="3.40.50.10810:FF:000019">
    <property type="entry name" value="DNA excision repair protein ERCC-6-like 2 isoform X1"/>
    <property type="match status" value="1"/>
</dbReference>
<dbReference type="InterPro" id="IPR049730">
    <property type="entry name" value="SNF2/RAD54-like_C"/>
</dbReference>
<feature type="compositionally biased region" description="Acidic residues" evidence="6">
    <location>
        <begin position="7"/>
        <end position="17"/>
    </location>
</feature>
<evidence type="ECO:0000256" key="3">
    <source>
        <dbReference type="ARBA" id="ARBA00022801"/>
    </source>
</evidence>
<feature type="compositionally biased region" description="Basic and acidic residues" evidence="6">
    <location>
        <begin position="100"/>
        <end position="122"/>
    </location>
</feature>
<feature type="compositionally biased region" description="Polar residues" evidence="6">
    <location>
        <begin position="44"/>
        <end position="53"/>
    </location>
</feature>
<protein>
    <submittedName>
        <fullName evidence="9">Uncharacterized protein</fullName>
    </submittedName>
</protein>
<keyword evidence="5" id="KW-0539">Nucleus</keyword>
<dbReference type="AlphaFoldDB" id="A0A1D9Q9L4"/>
<proteinExistence type="predicted"/>
<dbReference type="Gene3D" id="3.40.50.10810">
    <property type="entry name" value="Tandem AAA-ATPase domain"/>
    <property type="match status" value="1"/>
</dbReference>
<feature type="compositionally biased region" description="Acidic residues" evidence="6">
    <location>
        <begin position="1002"/>
        <end position="1012"/>
    </location>
</feature>
<dbReference type="CDD" id="cd18793">
    <property type="entry name" value="SF2_C_SNF"/>
    <property type="match status" value="1"/>
</dbReference>
<feature type="region of interest" description="Disordered" evidence="6">
    <location>
        <begin position="1"/>
        <end position="23"/>
    </location>
</feature>
<gene>
    <name evidence="9" type="ORF">sscle_08g064010</name>
</gene>
<evidence type="ECO:0000313" key="9">
    <source>
        <dbReference type="EMBL" id="APA11631.1"/>
    </source>
</evidence>
<dbReference type="InterPro" id="IPR001650">
    <property type="entry name" value="Helicase_C-like"/>
</dbReference>
<evidence type="ECO:0000256" key="4">
    <source>
        <dbReference type="ARBA" id="ARBA00022840"/>
    </source>
</evidence>
<dbReference type="EMBL" id="CP017821">
    <property type="protein sequence ID" value="APA11631.1"/>
    <property type="molecule type" value="Genomic_DNA"/>
</dbReference>
<feature type="domain" description="Helicase C-terminal" evidence="8">
    <location>
        <begin position="600"/>
        <end position="754"/>
    </location>
</feature>
<reference evidence="10" key="1">
    <citation type="journal article" date="2017" name="Genome Biol. Evol.">
        <title>The complete genome sequence of the phytopathogenic fungus Sclerotinia sclerotiorum reveals insights into the genome architecture of broad host range pathogens.</title>
        <authorList>
            <person name="Derbyshire M."/>
            <person name="Denton-Giles M."/>
            <person name="Hegedus D."/>
            <person name="Seifbarghy S."/>
            <person name="Rollins J."/>
            <person name="van Kan J."/>
            <person name="Seidl M.F."/>
            <person name="Faino L."/>
            <person name="Mbengue M."/>
            <person name="Navaud O."/>
            <person name="Raffaele S."/>
            <person name="Hammond-Kosack K."/>
            <person name="Heard S."/>
            <person name="Oliver R."/>
        </authorList>
    </citation>
    <scope>NUCLEOTIDE SEQUENCE [LARGE SCALE GENOMIC DNA]</scope>
    <source>
        <strain evidence="10">ATCC 18683 / 1980 / Ss-1</strain>
    </source>
</reference>
<dbReference type="KEGG" id="ssl:SS1G_05086"/>
<evidence type="ECO:0000256" key="5">
    <source>
        <dbReference type="ARBA" id="ARBA00023242"/>
    </source>
</evidence>
<dbReference type="OrthoDB" id="413460at2759"/>
<sequence>MALTTQYEDEVTTEDEELERRPNKIKALFAYEVISLSDSEDSNGSETRTSNVGNKGKRKAIEQVEWSDDDEDENPYEKFKKRKSEKRKKLNAQKKRIKERAKDAKEAKEKGGSSKQKERIWGEESDCEMDDEIPQYLQTRRKEFDTKLDKMKSAGLQLPPDYSDIYFSDDERMAELDERPDFPSTVEPSRPYADINMELSNDVIPASIAQYLRDYQVDGVKFLHEKFVYQKGGILGDDMGLGKTVQVAAFLTAAFGKTGDERDEKRMRKVKNKDEGRWYPRVLIVCPGSLIQNWKNELTRWGWWHVEKFHGNVKEKEPVLRSAQSGRVEIVITTYSTYKNYKDELNTISWDCVVADECHQLKERTSLTTQAMNEVNALCRIGLTGTAIQNKYEELWTLLNWCSPGKVGPLATWVSTISEPLRIGQSHDSTNQQVKRARETAKRLVNNLMPHFFLRRMKTLIAHQLPKKTDRLLPCPLTDLQRDAYERFLESDIVQLVKSHGEPCDCGNGKKLTRGACCYSKISGTNIKWQAMVFPIMTTLQKLSNHLALLLPNDGDPREKQERDLDFLQKMLPDRWEELYKARDSIANLSNPEFCGKWKVLKKLLKHWHEEGDKVLIFSHSVKLLRMLQHLFQSTSYNVSFLSGEMKYEDRQDTVDDFNYDPNQFIFLISTKAGGVGLNITSANKVVIFDPNWNPSYDLQAQDRAYRIGQLRDVDSFRLVSAGTIEEVVYARQIYKQQQANIGYNASMERRYFKGVQNAVGQKGEIFGLDNLLSFHAEEILLRDIVNKTNVAETRAGVAMASFDVQAALDDDDNPLRADDDDPNGAMSQLAALITKGEIDIKRKKKPTPKSDPIAAILASAGVEYTHENSEVVGSSKVEERLSRRAEETGGEIGYGEERLFRPTSSGHAGNGNIRYEFHPPDDVMKRQFCTMAKTFGFANATEFALVVEGWTQKQRTDFLERFYAKRRERLVELDREGEGREGRERMERMEMLREEARVDMDGETETDEDEL</sequence>
<dbReference type="Proteomes" id="UP000177798">
    <property type="component" value="Chromosome 8"/>
</dbReference>
<name>A0A1D9Q9L4_SCLS1</name>
<dbReference type="InterPro" id="IPR050496">
    <property type="entry name" value="SNF2_RAD54_helicase_repair"/>
</dbReference>
<comment type="subcellular location">
    <subcellularLocation>
        <location evidence="1">Nucleus</location>
    </subcellularLocation>
</comment>
<evidence type="ECO:0000259" key="7">
    <source>
        <dbReference type="PROSITE" id="PS51192"/>
    </source>
</evidence>
<feature type="region of interest" description="Disordered" evidence="6">
    <location>
        <begin position="976"/>
        <end position="1012"/>
    </location>
</feature>
<evidence type="ECO:0000256" key="1">
    <source>
        <dbReference type="ARBA" id="ARBA00004123"/>
    </source>
</evidence>
<dbReference type="Pfam" id="PF00176">
    <property type="entry name" value="SNF2-rel_dom"/>
    <property type="match status" value="1"/>
</dbReference>
<evidence type="ECO:0000256" key="2">
    <source>
        <dbReference type="ARBA" id="ARBA00022741"/>
    </source>
</evidence>
<feature type="domain" description="Helicase ATP-binding" evidence="7">
    <location>
        <begin position="224"/>
        <end position="405"/>
    </location>
</feature>
<keyword evidence="2" id="KW-0547">Nucleotide-binding</keyword>
<dbReference type="OMA" id="IMITTYD"/>
<dbReference type="RefSeq" id="XP_001593658.1">
    <property type="nucleotide sequence ID" value="XM_001593608.1"/>
</dbReference>
<dbReference type="InterPro" id="IPR029256">
    <property type="entry name" value="Heliccase-ass-bd"/>
</dbReference>
<feature type="compositionally biased region" description="Basic residues" evidence="6">
    <location>
        <begin position="79"/>
        <end position="99"/>
    </location>
</feature>
<dbReference type="SMART" id="SM00490">
    <property type="entry name" value="HELICc"/>
    <property type="match status" value="1"/>
</dbReference>
<dbReference type="PROSITE" id="PS51192">
    <property type="entry name" value="HELICASE_ATP_BIND_1"/>
    <property type="match status" value="1"/>
</dbReference>
<dbReference type="PROSITE" id="PS51194">
    <property type="entry name" value="HELICASE_CTER"/>
    <property type="match status" value="1"/>
</dbReference>
<keyword evidence="3" id="KW-0378">Hydrolase</keyword>
<feature type="compositionally biased region" description="Basic and acidic residues" evidence="6">
    <location>
        <begin position="976"/>
        <end position="1001"/>
    </location>
</feature>
<dbReference type="GO" id="GO:0005634">
    <property type="term" value="C:nucleus"/>
    <property type="evidence" value="ECO:0007669"/>
    <property type="project" value="UniProtKB-SubCell"/>
</dbReference>
<accession>A0A1D9Q9L4</accession>
<dbReference type="Pfam" id="PF14773">
    <property type="entry name" value="VIGSSK"/>
    <property type="match status" value="1"/>
</dbReference>
<dbReference type="PANTHER" id="PTHR45629:SF7">
    <property type="entry name" value="DNA EXCISION REPAIR PROTEIN ERCC-6-RELATED"/>
    <property type="match status" value="1"/>
</dbReference>
<dbReference type="GO" id="GO:0005524">
    <property type="term" value="F:ATP binding"/>
    <property type="evidence" value="ECO:0007669"/>
    <property type="project" value="InterPro"/>
</dbReference>